<evidence type="ECO:0000259" key="9">
    <source>
        <dbReference type="Pfam" id="PF02771"/>
    </source>
</evidence>
<proteinExistence type="inferred from homology"/>
<dbReference type="InterPro" id="IPR036250">
    <property type="entry name" value="AcylCo_DH-like_C"/>
</dbReference>
<dbReference type="Pfam" id="PF00441">
    <property type="entry name" value="Acyl-CoA_dh_1"/>
    <property type="match status" value="1"/>
</dbReference>
<evidence type="ECO:0000313" key="11">
    <source>
        <dbReference type="Proteomes" id="UP000661918"/>
    </source>
</evidence>
<dbReference type="PROSITE" id="PS00072">
    <property type="entry name" value="ACYL_COA_DH_1"/>
    <property type="match status" value="1"/>
</dbReference>
<keyword evidence="4 5" id="KW-0274">FAD</keyword>
<evidence type="ECO:0000256" key="2">
    <source>
        <dbReference type="ARBA" id="ARBA00009347"/>
    </source>
</evidence>
<dbReference type="InterPro" id="IPR009075">
    <property type="entry name" value="AcylCo_DH/oxidase_C"/>
</dbReference>
<reference evidence="11" key="1">
    <citation type="journal article" date="2019" name="Int. J. Syst. Evol. Microbiol.">
        <title>The Global Catalogue of Microorganisms (GCM) 10K type strain sequencing project: providing services to taxonomists for standard genome sequencing and annotation.</title>
        <authorList>
            <consortium name="The Broad Institute Genomics Platform"/>
            <consortium name="The Broad Institute Genome Sequencing Center for Infectious Disease"/>
            <person name="Wu L."/>
            <person name="Ma J."/>
        </authorList>
    </citation>
    <scope>NUCLEOTIDE SEQUENCE [LARGE SCALE GENOMIC DNA]</scope>
    <source>
        <strain evidence="11">JCM 15443</strain>
    </source>
</reference>
<accession>A0ABQ2GPR3</accession>
<feature type="region of interest" description="Disordered" evidence="6">
    <location>
        <begin position="1"/>
        <end position="22"/>
    </location>
</feature>
<feature type="domain" description="Acyl-CoA oxidase/dehydrogenase middle" evidence="8">
    <location>
        <begin position="137"/>
        <end position="236"/>
    </location>
</feature>
<evidence type="ECO:0000259" key="8">
    <source>
        <dbReference type="Pfam" id="PF02770"/>
    </source>
</evidence>
<evidence type="ECO:0000256" key="4">
    <source>
        <dbReference type="ARBA" id="ARBA00022827"/>
    </source>
</evidence>
<dbReference type="InterPro" id="IPR009100">
    <property type="entry name" value="AcylCoA_DH/oxidase_NM_dom_sf"/>
</dbReference>
<evidence type="ECO:0000313" key="10">
    <source>
        <dbReference type="EMBL" id="GGM05545.1"/>
    </source>
</evidence>
<dbReference type="InterPro" id="IPR006089">
    <property type="entry name" value="Acyl-CoA_DH_CS"/>
</dbReference>
<evidence type="ECO:0000256" key="1">
    <source>
        <dbReference type="ARBA" id="ARBA00001974"/>
    </source>
</evidence>
<dbReference type="EMBL" id="BMOM01000007">
    <property type="protein sequence ID" value="GGM05545.1"/>
    <property type="molecule type" value="Genomic_DNA"/>
</dbReference>
<evidence type="ECO:0000256" key="3">
    <source>
        <dbReference type="ARBA" id="ARBA00022630"/>
    </source>
</evidence>
<dbReference type="Gene3D" id="1.20.140.10">
    <property type="entry name" value="Butyryl-CoA Dehydrogenase, subunit A, domain 3"/>
    <property type="match status" value="1"/>
</dbReference>
<keyword evidence="3 5" id="KW-0285">Flavoprotein</keyword>
<evidence type="ECO:0000256" key="6">
    <source>
        <dbReference type="SAM" id="MobiDB-lite"/>
    </source>
</evidence>
<dbReference type="PANTHER" id="PTHR43884:SF12">
    <property type="entry name" value="ISOVALERYL-COA DEHYDROGENASE, MITOCHONDRIAL-RELATED"/>
    <property type="match status" value="1"/>
</dbReference>
<protein>
    <submittedName>
        <fullName evidence="10">Acyl-CoA dehydrogenase</fullName>
    </submittedName>
</protein>
<dbReference type="InterPro" id="IPR037069">
    <property type="entry name" value="AcylCoA_DH/ox_N_sf"/>
</dbReference>
<sequence>MTSTLDRSAQTPSPNVQPMNDDQRTIVGALRAFLKNKVEPGAAERDQTGEFPLQIVQELGEMGIMGAQTPEEYGGSALDTATFAMIIEEIAAVDGSLCLTVASHNSLCQGHILIGGTEAQKAKFLPDLAAAKKLGAWGLTEPGSGSDSGGLQTRAVEQPDGSWVLNGSKNFITQGSVGGTYVILARTDAAREGKGKNDGISAFVFNRDEVQGFSIGRKEDKLGLRSSDTAQLIFEDIHLPAEALLGERGNAFKDVMKVLDGGRVGIAAMGLGLGRAAFEYAAKYTLEREQFGKPIAYNQDISFRLANMDTKLEAARLLIRKAADLKDAGENFTVPVARAKLFATTVGVEACDEAIQMLGGYGYIKEYPVERFWRDNRLTRIGEGTDEVQRLVISRDVLKRFAD</sequence>
<feature type="domain" description="Acyl-CoA dehydrogenase/oxidase N-terminal" evidence="9">
    <location>
        <begin position="21"/>
        <end position="130"/>
    </location>
</feature>
<comment type="cofactor">
    <cofactor evidence="1 5">
        <name>FAD</name>
        <dbReference type="ChEBI" id="CHEBI:57692"/>
    </cofactor>
</comment>
<dbReference type="Pfam" id="PF02771">
    <property type="entry name" value="Acyl-CoA_dh_N"/>
    <property type="match status" value="1"/>
</dbReference>
<feature type="compositionally biased region" description="Polar residues" evidence="6">
    <location>
        <begin position="1"/>
        <end position="20"/>
    </location>
</feature>
<dbReference type="Pfam" id="PF02770">
    <property type="entry name" value="Acyl-CoA_dh_M"/>
    <property type="match status" value="1"/>
</dbReference>
<dbReference type="Gene3D" id="1.10.540.10">
    <property type="entry name" value="Acyl-CoA dehydrogenase/oxidase, N-terminal domain"/>
    <property type="match status" value="1"/>
</dbReference>
<dbReference type="PANTHER" id="PTHR43884">
    <property type="entry name" value="ACYL-COA DEHYDROGENASE"/>
    <property type="match status" value="1"/>
</dbReference>
<name>A0ABQ2GPR3_9DEIO</name>
<comment type="similarity">
    <text evidence="2 5">Belongs to the acyl-CoA dehydrogenase family.</text>
</comment>
<dbReference type="PIRSF" id="PIRSF016578">
    <property type="entry name" value="HsaA"/>
    <property type="match status" value="1"/>
</dbReference>
<evidence type="ECO:0000256" key="5">
    <source>
        <dbReference type="RuleBase" id="RU362125"/>
    </source>
</evidence>
<comment type="caution">
    <text evidence="10">The sequence shown here is derived from an EMBL/GenBank/DDBJ whole genome shotgun (WGS) entry which is preliminary data.</text>
</comment>
<dbReference type="PROSITE" id="PS00073">
    <property type="entry name" value="ACYL_COA_DH_2"/>
    <property type="match status" value="1"/>
</dbReference>
<dbReference type="Proteomes" id="UP000661918">
    <property type="component" value="Unassembled WGS sequence"/>
</dbReference>
<dbReference type="InterPro" id="IPR006091">
    <property type="entry name" value="Acyl-CoA_Oxase/DH_mid-dom"/>
</dbReference>
<dbReference type="Gene3D" id="2.40.110.10">
    <property type="entry name" value="Butyryl-CoA Dehydrogenase, subunit A, domain 2"/>
    <property type="match status" value="1"/>
</dbReference>
<evidence type="ECO:0000259" key="7">
    <source>
        <dbReference type="Pfam" id="PF00441"/>
    </source>
</evidence>
<feature type="domain" description="Acyl-CoA dehydrogenase/oxidase C-terminal" evidence="7">
    <location>
        <begin position="252"/>
        <end position="397"/>
    </location>
</feature>
<dbReference type="SUPFAM" id="SSF47203">
    <property type="entry name" value="Acyl-CoA dehydrogenase C-terminal domain-like"/>
    <property type="match status" value="1"/>
</dbReference>
<dbReference type="RefSeq" id="WP_188902480.1">
    <property type="nucleotide sequence ID" value="NZ_BMOM01000007.1"/>
</dbReference>
<dbReference type="InterPro" id="IPR046373">
    <property type="entry name" value="Acyl-CoA_Oxase/DH_mid-dom_sf"/>
</dbReference>
<keyword evidence="11" id="KW-1185">Reference proteome</keyword>
<keyword evidence="5" id="KW-0560">Oxidoreductase</keyword>
<dbReference type="InterPro" id="IPR013786">
    <property type="entry name" value="AcylCoA_DH/ox_N"/>
</dbReference>
<organism evidence="10 11">
    <name type="scientific">Deinococcus aerophilus</name>
    <dbReference type="NCBI Taxonomy" id="522488"/>
    <lineage>
        <taxon>Bacteria</taxon>
        <taxon>Thermotogati</taxon>
        <taxon>Deinococcota</taxon>
        <taxon>Deinococci</taxon>
        <taxon>Deinococcales</taxon>
        <taxon>Deinococcaceae</taxon>
        <taxon>Deinococcus</taxon>
    </lineage>
</organism>
<gene>
    <name evidence="10" type="ORF">GCM10010841_12400</name>
</gene>
<dbReference type="SUPFAM" id="SSF56645">
    <property type="entry name" value="Acyl-CoA dehydrogenase NM domain-like"/>
    <property type="match status" value="1"/>
</dbReference>